<feature type="chain" id="PRO_5020698588" description="Acyloxyacyl hydrolase" evidence="1">
    <location>
        <begin position="22"/>
        <end position="187"/>
    </location>
</feature>
<dbReference type="Pfam" id="PF09411">
    <property type="entry name" value="PagL"/>
    <property type="match status" value="1"/>
</dbReference>
<dbReference type="Proteomes" id="UP000305451">
    <property type="component" value="Unassembled WGS sequence"/>
</dbReference>
<evidence type="ECO:0000313" key="3">
    <source>
        <dbReference type="Proteomes" id="UP000305451"/>
    </source>
</evidence>
<dbReference type="SUPFAM" id="SSF56925">
    <property type="entry name" value="OMPA-like"/>
    <property type="match status" value="1"/>
</dbReference>
<name>A0A4S2HBP0_9PROT</name>
<dbReference type="InterPro" id="IPR011250">
    <property type="entry name" value="OMP/PagP_B-barrel"/>
</dbReference>
<comment type="caution">
    <text evidence="2">The sequence shown here is derived from an EMBL/GenBank/DDBJ whole genome shotgun (WGS) entry which is preliminary data.</text>
</comment>
<reference evidence="2 3" key="1">
    <citation type="journal article" date="2013" name="Int. J. Syst. Evol. Microbiol.">
        <title>Marinicauda pacifica gen. nov., sp. nov., a prosthecate alphaproteobacterium of the family Hyphomonadaceae isolated from deep seawater.</title>
        <authorList>
            <person name="Zhang X.Y."/>
            <person name="Li G.W."/>
            <person name="Wang C.S."/>
            <person name="Zhang Y.J."/>
            <person name="Xu X.W."/>
            <person name="Li H."/>
            <person name="Liu A."/>
            <person name="Liu C."/>
            <person name="Xie B.B."/>
            <person name="Qin Q.L."/>
            <person name="Xu Z."/>
            <person name="Chen X.L."/>
            <person name="Zhou B.C."/>
            <person name="Zhang Y.Z."/>
        </authorList>
    </citation>
    <scope>NUCLEOTIDE SEQUENCE [LARGE SCALE GENOMIC DNA]</scope>
    <source>
        <strain evidence="2 3">P-1 km-3</strain>
    </source>
</reference>
<evidence type="ECO:0008006" key="4">
    <source>
        <dbReference type="Google" id="ProtNLM"/>
    </source>
</evidence>
<evidence type="ECO:0000313" key="2">
    <source>
        <dbReference type="EMBL" id="TGY93385.1"/>
    </source>
</evidence>
<dbReference type="AlphaFoldDB" id="A0A4S2HBP0"/>
<keyword evidence="1" id="KW-0732">Signal</keyword>
<dbReference type="Gene3D" id="2.40.160.20">
    <property type="match status" value="1"/>
</dbReference>
<dbReference type="EMBL" id="SRXV01000002">
    <property type="protein sequence ID" value="TGY93385.1"/>
    <property type="molecule type" value="Genomic_DNA"/>
</dbReference>
<keyword evidence="3" id="KW-1185">Reference proteome</keyword>
<gene>
    <name evidence="2" type="ORF">E5162_07995</name>
</gene>
<sequence length="187" mass="20301">MIRTGASALALLIAGAAGAEAQLDELRVGLVAHDVVDHAEDGPQVSVEALFSSPDFLARVWSPRPYLYGSFSTQGYTNLVAAGLAWDGHLTERLRIEGSLGISYNDGVSDVVDLPPGDPYRIRIAETRALLGSDWLFRSQVGADYMMTERWAVGAYYEHFSHGQILGNGRNQALDEFGVRLGYHFGG</sequence>
<dbReference type="OrthoDB" id="8112769at2"/>
<accession>A0A4S2HBP0</accession>
<feature type="signal peptide" evidence="1">
    <location>
        <begin position="1"/>
        <end position="21"/>
    </location>
</feature>
<organism evidence="2 3">
    <name type="scientific">Marinicauda pacifica</name>
    <dbReference type="NCBI Taxonomy" id="1133559"/>
    <lineage>
        <taxon>Bacteria</taxon>
        <taxon>Pseudomonadati</taxon>
        <taxon>Pseudomonadota</taxon>
        <taxon>Alphaproteobacteria</taxon>
        <taxon>Maricaulales</taxon>
        <taxon>Maricaulaceae</taxon>
        <taxon>Marinicauda</taxon>
    </lineage>
</organism>
<dbReference type="InterPro" id="IPR018550">
    <property type="entry name" value="Lipid-A_deacylase-rel"/>
</dbReference>
<proteinExistence type="predicted"/>
<evidence type="ECO:0000256" key="1">
    <source>
        <dbReference type="SAM" id="SignalP"/>
    </source>
</evidence>
<protein>
    <recommendedName>
        <fullName evidence="4">Acyloxyacyl hydrolase</fullName>
    </recommendedName>
</protein>